<sequence length="356" mass="39884">MSLISNASHFTLRDGVCYNVHGNIVNHHVHNYFLSGEKRRIEEIEDTPVQDLTSTVAKRPRLLEENGVKVKFDLKSLTQYGPLMNMLQIIPDKHLKLLREIGRGQGYFLHTGQNRGHAVIVKVFNKGANARKDYCADNHILFRRVVHEFQTSECAIIKSVMVVAERALQVLISANRLTHDHPVEILSPQNSLEPNATRVPPRREYLWVPIDREQRSLDSVASAMDASGGTPHRCAGYVREEIMLAKTIARSAVVCLDAPTPREICAICNEVPPSPNFGAMSNRELEMSESEPTDTTARAPLTRSDLDALWSAVESGAEIVRYFLEEVGYSPDQLKEMEDSRLALARALQAHEDTLG</sequence>
<reference evidence="1" key="1">
    <citation type="submission" date="2023-03" db="EMBL/GenBank/DDBJ databases">
        <title>Massive genome expansion in bonnet fungi (Mycena s.s.) driven by repeated elements and novel gene families across ecological guilds.</title>
        <authorList>
            <consortium name="Lawrence Berkeley National Laboratory"/>
            <person name="Harder C.B."/>
            <person name="Miyauchi S."/>
            <person name="Viragh M."/>
            <person name="Kuo A."/>
            <person name="Thoen E."/>
            <person name="Andreopoulos B."/>
            <person name="Lu D."/>
            <person name="Skrede I."/>
            <person name="Drula E."/>
            <person name="Henrissat B."/>
            <person name="Morin E."/>
            <person name="Kohler A."/>
            <person name="Barry K."/>
            <person name="LaButti K."/>
            <person name="Morin E."/>
            <person name="Salamov A."/>
            <person name="Lipzen A."/>
            <person name="Mereny Z."/>
            <person name="Hegedus B."/>
            <person name="Baldrian P."/>
            <person name="Stursova M."/>
            <person name="Weitz H."/>
            <person name="Taylor A."/>
            <person name="Grigoriev I.V."/>
            <person name="Nagy L.G."/>
            <person name="Martin F."/>
            <person name="Kauserud H."/>
        </authorList>
    </citation>
    <scope>NUCLEOTIDE SEQUENCE</scope>
    <source>
        <strain evidence="1">CBHHK188m</strain>
    </source>
</reference>
<dbReference type="EMBL" id="JARJLG010000152">
    <property type="protein sequence ID" value="KAJ7735852.1"/>
    <property type="molecule type" value="Genomic_DNA"/>
</dbReference>
<accession>A0AAD7I793</accession>
<keyword evidence="2" id="KW-1185">Reference proteome</keyword>
<name>A0AAD7I793_9AGAR</name>
<evidence type="ECO:0000313" key="2">
    <source>
        <dbReference type="Proteomes" id="UP001215280"/>
    </source>
</evidence>
<proteinExistence type="predicted"/>
<comment type="caution">
    <text evidence="1">The sequence shown here is derived from an EMBL/GenBank/DDBJ whole genome shotgun (WGS) entry which is preliminary data.</text>
</comment>
<protein>
    <submittedName>
        <fullName evidence="1">Uncharacterized protein</fullName>
    </submittedName>
</protein>
<organism evidence="1 2">
    <name type="scientific">Mycena maculata</name>
    <dbReference type="NCBI Taxonomy" id="230809"/>
    <lineage>
        <taxon>Eukaryota</taxon>
        <taxon>Fungi</taxon>
        <taxon>Dikarya</taxon>
        <taxon>Basidiomycota</taxon>
        <taxon>Agaricomycotina</taxon>
        <taxon>Agaricomycetes</taxon>
        <taxon>Agaricomycetidae</taxon>
        <taxon>Agaricales</taxon>
        <taxon>Marasmiineae</taxon>
        <taxon>Mycenaceae</taxon>
        <taxon>Mycena</taxon>
    </lineage>
</organism>
<evidence type="ECO:0000313" key="1">
    <source>
        <dbReference type="EMBL" id="KAJ7735852.1"/>
    </source>
</evidence>
<dbReference type="AlphaFoldDB" id="A0AAD7I793"/>
<dbReference type="Proteomes" id="UP001215280">
    <property type="component" value="Unassembled WGS sequence"/>
</dbReference>
<gene>
    <name evidence="1" type="ORF">DFH07DRAFT_779871</name>
</gene>